<dbReference type="AlphaFoldDB" id="A0A4S2CTC6"/>
<dbReference type="OrthoDB" id="8225112at2"/>
<evidence type="ECO:0000313" key="2">
    <source>
        <dbReference type="Proteomes" id="UP000306631"/>
    </source>
</evidence>
<proteinExistence type="predicted"/>
<sequence>MADSARKMSNPSMVSAAARRFNEDLFFVVPLMPDITLRQPATAVDAARCARRLPAVHAAAVRACGRGNEPRRRIASMVIEDVADGHWAGNGLVWQRDDVVRAAGYAPLQPAPCVGGVR</sequence>
<name>A0A4S2CTC6_STEMA</name>
<dbReference type="Proteomes" id="UP000306631">
    <property type="component" value="Unassembled WGS sequence"/>
</dbReference>
<reference evidence="1 2" key="1">
    <citation type="submission" date="2019-04" db="EMBL/GenBank/DDBJ databases">
        <title>Microbes associate with the intestines of laboratory mice.</title>
        <authorList>
            <person name="Navarre W."/>
            <person name="Wong E."/>
            <person name="Huang K."/>
            <person name="Tropini C."/>
            <person name="Ng K."/>
            <person name="Yu B."/>
        </authorList>
    </citation>
    <scope>NUCLEOTIDE SEQUENCE [LARGE SCALE GENOMIC DNA]</scope>
    <source>
        <strain evidence="1 2">NM62_B4-13</strain>
    </source>
</reference>
<accession>A0A4S2CTC6</accession>
<gene>
    <name evidence="1" type="ORF">E5352_18690</name>
</gene>
<protein>
    <submittedName>
        <fullName evidence="1">Uncharacterized protein</fullName>
    </submittedName>
</protein>
<organism evidence="1 2">
    <name type="scientific">Stenotrophomonas maltophilia</name>
    <name type="common">Pseudomonas maltophilia</name>
    <name type="synonym">Xanthomonas maltophilia</name>
    <dbReference type="NCBI Taxonomy" id="40324"/>
    <lineage>
        <taxon>Bacteria</taxon>
        <taxon>Pseudomonadati</taxon>
        <taxon>Pseudomonadota</taxon>
        <taxon>Gammaproteobacteria</taxon>
        <taxon>Lysobacterales</taxon>
        <taxon>Lysobacteraceae</taxon>
        <taxon>Stenotrophomonas</taxon>
        <taxon>Stenotrophomonas maltophilia group</taxon>
    </lineage>
</organism>
<dbReference type="EMBL" id="SRYW01000026">
    <property type="protein sequence ID" value="TGY31615.1"/>
    <property type="molecule type" value="Genomic_DNA"/>
</dbReference>
<evidence type="ECO:0000313" key="1">
    <source>
        <dbReference type="EMBL" id="TGY31615.1"/>
    </source>
</evidence>
<dbReference type="RefSeq" id="WP_136007106.1">
    <property type="nucleotide sequence ID" value="NZ_SRYW01000026.1"/>
</dbReference>
<comment type="caution">
    <text evidence="1">The sequence shown here is derived from an EMBL/GenBank/DDBJ whole genome shotgun (WGS) entry which is preliminary data.</text>
</comment>